<dbReference type="Proteomes" id="UP001054945">
    <property type="component" value="Unassembled WGS sequence"/>
</dbReference>
<sequence>MFKSPLTQSARALIGHQIPFIFKYPCLDRWVALAICFLPPSSTLVSCPQHHLSEADPPPNPLLLLFFIQNQKTHIGMMLRGVEFTRIQFCEKVIPSREQKGLEQKREAVLLIFIPAPSNNDRGGQLSKPLEIITARLEALNHGSPPTVFARDGIKKRGGDCGALMGRQAALNTT</sequence>
<name>A0AAV4XG50_CAEEX</name>
<reference evidence="1 2" key="1">
    <citation type="submission" date="2021-06" db="EMBL/GenBank/DDBJ databases">
        <title>Caerostris extrusa draft genome.</title>
        <authorList>
            <person name="Kono N."/>
            <person name="Arakawa K."/>
        </authorList>
    </citation>
    <scope>NUCLEOTIDE SEQUENCE [LARGE SCALE GENOMIC DNA]</scope>
</reference>
<gene>
    <name evidence="1" type="ORF">CEXT_541401</name>
</gene>
<proteinExistence type="predicted"/>
<evidence type="ECO:0000313" key="1">
    <source>
        <dbReference type="EMBL" id="GIY92764.1"/>
    </source>
</evidence>
<evidence type="ECO:0000313" key="2">
    <source>
        <dbReference type="Proteomes" id="UP001054945"/>
    </source>
</evidence>
<protein>
    <submittedName>
        <fullName evidence="1">Uncharacterized protein</fullName>
    </submittedName>
</protein>
<dbReference type="AlphaFoldDB" id="A0AAV4XG50"/>
<keyword evidence="2" id="KW-1185">Reference proteome</keyword>
<comment type="caution">
    <text evidence="1">The sequence shown here is derived from an EMBL/GenBank/DDBJ whole genome shotgun (WGS) entry which is preliminary data.</text>
</comment>
<accession>A0AAV4XG50</accession>
<organism evidence="1 2">
    <name type="scientific">Caerostris extrusa</name>
    <name type="common">Bark spider</name>
    <name type="synonym">Caerostris bankana</name>
    <dbReference type="NCBI Taxonomy" id="172846"/>
    <lineage>
        <taxon>Eukaryota</taxon>
        <taxon>Metazoa</taxon>
        <taxon>Ecdysozoa</taxon>
        <taxon>Arthropoda</taxon>
        <taxon>Chelicerata</taxon>
        <taxon>Arachnida</taxon>
        <taxon>Araneae</taxon>
        <taxon>Araneomorphae</taxon>
        <taxon>Entelegynae</taxon>
        <taxon>Araneoidea</taxon>
        <taxon>Araneidae</taxon>
        <taxon>Caerostris</taxon>
    </lineage>
</organism>
<dbReference type="EMBL" id="BPLR01017581">
    <property type="protein sequence ID" value="GIY92764.1"/>
    <property type="molecule type" value="Genomic_DNA"/>
</dbReference>